<evidence type="ECO:0000313" key="4">
    <source>
        <dbReference type="Proteomes" id="UP001498421"/>
    </source>
</evidence>
<accession>A0ABR1I8K3</accession>
<dbReference type="SUPFAM" id="SSF57959">
    <property type="entry name" value="Leucine zipper domain"/>
    <property type="match status" value="1"/>
</dbReference>
<dbReference type="PROSITE" id="PS00036">
    <property type="entry name" value="BZIP_BASIC"/>
    <property type="match status" value="1"/>
</dbReference>
<comment type="caution">
    <text evidence="3">The sequence shown here is derived from an EMBL/GenBank/DDBJ whole genome shotgun (WGS) entry which is preliminary data.</text>
</comment>
<reference evidence="3 4" key="1">
    <citation type="journal article" date="2025" name="Microbiol. Resour. Announc.">
        <title>Draft genome sequences for Neonectria magnoliae and Neonectria punicea, canker pathogens of Liriodendron tulipifera and Acer saccharum in West Virginia.</title>
        <authorList>
            <person name="Petronek H.M."/>
            <person name="Kasson M.T."/>
            <person name="Metheny A.M."/>
            <person name="Stauder C.M."/>
            <person name="Lovett B."/>
            <person name="Lynch S.C."/>
            <person name="Garnas J.R."/>
            <person name="Kasson L.R."/>
            <person name="Stajich J.E."/>
        </authorList>
    </citation>
    <scope>NUCLEOTIDE SEQUENCE [LARGE SCALE GENOMIC DNA]</scope>
    <source>
        <strain evidence="3 4">NRRL 64651</strain>
    </source>
</reference>
<gene>
    <name evidence="3" type="ORF">QQZ08_004132</name>
</gene>
<dbReference type="EMBL" id="JAZAVK010000030">
    <property type="protein sequence ID" value="KAK7429320.1"/>
    <property type="molecule type" value="Genomic_DNA"/>
</dbReference>
<evidence type="ECO:0000259" key="2">
    <source>
        <dbReference type="PROSITE" id="PS00036"/>
    </source>
</evidence>
<name>A0ABR1I8K3_9HYPO</name>
<dbReference type="Gene3D" id="1.20.5.170">
    <property type="match status" value="1"/>
</dbReference>
<feature type="region of interest" description="Disordered" evidence="1">
    <location>
        <begin position="111"/>
        <end position="213"/>
    </location>
</feature>
<dbReference type="InterPro" id="IPR004827">
    <property type="entry name" value="bZIP"/>
</dbReference>
<protein>
    <recommendedName>
        <fullName evidence="2">BZIP domain-containing protein</fullName>
    </recommendedName>
</protein>
<dbReference type="CDD" id="cd14687">
    <property type="entry name" value="bZIP_ATF2"/>
    <property type="match status" value="1"/>
</dbReference>
<sequence>MSEYQPHAVTGLHAEVYHPYGIDEGFVPEIPCFGAFGPSPDLPEDRTSVLFAPPENSAILANAYAYADNSVGGFVTGQDTISPGDCDAFRSVTESTALPSTFRLKLPDELHPTLVEDPPHPSTAKNPRRKPKHRSSECPTHESTNRKSSRDQDINRQSKKITESSSSRCDVDDGSVNDSQVKQDGKTGAKRGRSRNSIAAHKSRAKKKAASQRLKYDLRRMEETHSRSTQCVADLTSEIHQTKMLLLEHTDCDCSLIHIYNAHEARQFARGIEGNCNREGHVIPRS</sequence>
<feature type="compositionally biased region" description="Basic residues" evidence="1">
    <location>
        <begin position="201"/>
        <end position="210"/>
    </location>
</feature>
<feature type="domain" description="BZIP" evidence="2">
    <location>
        <begin position="191"/>
        <end position="206"/>
    </location>
</feature>
<proteinExistence type="predicted"/>
<evidence type="ECO:0000256" key="1">
    <source>
        <dbReference type="SAM" id="MobiDB-lite"/>
    </source>
</evidence>
<organism evidence="3 4">
    <name type="scientific">Neonectria magnoliae</name>
    <dbReference type="NCBI Taxonomy" id="2732573"/>
    <lineage>
        <taxon>Eukaryota</taxon>
        <taxon>Fungi</taxon>
        <taxon>Dikarya</taxon>
        <taxon>Ascomycota</taxon>
        <taxon>Pezizomycotina</taxon>
        <taxon>Sordariomycetes</taxon>
        <taxon>Hypocreomycetidae</taxon>
        <taxon>Hypocreales</taxon>
        <taxon>Nectriaceae</taxon>
        <taxon>Neonectria</taxon>
    </lineage>
</organism>
<keyword evidence="4" id="KW-1185">Reference proteome</keyword>
<evidence type="ECO:0000313" key="3">
    <source>
        <dbReference type="EMBL" id="KAK7429320.1"/>
    </source>
</evidence>
<feature type="compositionally biased region" description="Basic and acidic residues" evidence="1">
    <location>
        <begin position="134"/>
        <end position="162"/>
    </location>
</feature>
<dbReference type="Proteomes" id="UP001498421">
    <property type="component" value="Unassembled WGS sequence"/>
</dbReference>
<dbReference type="InterPro" id="IPR046347">
    <property type="entry name" value="bZIP_sf"/>
</dbReference>